<accession>A0A383R5Z1</accession>
<comment type="function">
    <text evidence="6">Cell division inhibitor that blocks the formation of polar Z ring septums. Rapidly oscillates between the poles of the cell to destabilize FtsZ filaments that have formed before they mature into polar Z rings. Prevents FtsZ polymerization.</text>
</comment>
<evidence type="ECO:0000256" key="1">
    <source>
        <dbReference type="ARBA" id="ARBA00006291"/>
    </source>
</evidence>
<name>A0A383R5Z1_PAEAL</name>
<dbReference type="Pfam" id="PF03775">
    <property type="entry name" value="MinC_C"/>
    <property type="match status" value="1"/>
</dbReference>
<evidence type="ECO:0000313" key="9">
    <source>
        <dbReference type="EMBL" id="SYX82233.1"/>
    </source>
</evidence>
<dbReference type="EMBL" id="LS992241">
    <property type="protein sequence ID" value="SYX82233.1"/>
    <property type="molecule type" value="Genomic_DNA"/>
</dbReference>
<dbReference type="AlphaFoldDB" id="A0A383R5Z1"/>
<dbReference type="InterPro" id="IPR005526">
    <property type="entry name" value="Septum_form_inhib_MinC_C"/>
</dbReference>
<dbReference type="InterPro" id="IPR013033">
    <property type="entry name" value="MinC"/>
</dbReference>
<dbReference type="PANTHER" id="PTHR34108:SF1">
    <property type="entry name" value="SEPTUM SITE-DETERMINING PROTEIN MINC"/>
    <property type="match status" value="1"/>
</dbReference>
<dbReference type="GO" id="GO:0000902">
    <property type="term" value="P:cell morphogenesis"/>
    <property type="evidence" value="ECO:0007669"/>
    <property type="project" value="InterPro"/>
</dbReference>
<dbReference type="Gene3D" id="3.30.160.540">
    <property type="match status" value="1"/>
</dbReference>
<evidence type="ECO:0000259" key="8">
    <source>
        <dbReference type="Pfam" id="PF22642"/>
    </source>
</evidence>
<sequence length="218" mass="24142">MTAKPLVTIKGMKDGLVFLLDDKCEFAVLLGELRDKLEHTPHFFDGPIVYVDVKLGARAVTDEQKTEVLDVLRQRGNLLVRSIGSFEDKKAEQKGYRIETRTGMVRSGQVLRHEGNLLFLGDVNPSGMIICTGDVMVLGALRGMVHAGAEGELSAVIGASLFAPTQLRIGEIISRPPDEWGVTQSHMEFAYVHEGVMQIDKISQLHRVRKDINMFKGV</sequence>
<keyword evidence="3 6" id="KW-0717">Septation</keyword>
<comment type="similarity">
    <text evidence="1 6">Belongs to the MinC family.</text>
</comment>
<dbReference type="SUPFAM" id="SSF63848">
    <property type="entry name" value="Cell-division inhibitor MinC, C-terminal domain"/>
    <property type="match status" value="1"/>
</dbReference>
<evidence type="ECO:0000259" key="7">
    <source>
        <dbReference type="Pfam" id="PF03775"/>
    </source>
</evidence>
<evidence type="ECO:0000313" key="10">
    <source>
        <dbReference type="Proteomes" id="UP000304148"/>
    </source>
</evidence>
<evidence type="ECO:0000256" key="5">
    <source>
        <dbReference type="ARBA" id="ARBA00046874"/>
    </source>
</evidence>
<dbReference type="InterPro" id="IPR016098">
    <property type="entry name" value="CAP/MinC_C"/>
</dbReference>
<protein>
    <recommendedName>
        <fullName evidence="6">Probable septum site-determining protein MinC</fullName>
    </recommendedName>
</protein>
<dbReference type="GO" id="GO:0000917">
    <property type="term" value="P:division septum assembly"/>
    <property type="evidence" value="ECO:0007669"/>
    <property type="project" value="UniProtKB-KW"/>
</dbReference>
<keyword evidence="4 6" id="KW-0131">Cell cycle</keyword>
<evidence type="ECO:0000256" key="3">
    <source>
        <dbReference type="ARBA" id="ARBA00023210"/>
    </source>
</evidence>
<dbReference type="PANTHER" id="PTHR34108">
    <property type="entry name" value="SEPTUM SITE-DETERMINING PROTEIN MINC"/>
    <property type="match status" value="1"/>
</dbReference>
<keyword evidence="2 6" id="KW-0132">Cell division</keyword>
<dbReference type="GO" id="GO:1901891">
    <property type="term" value="P:regulation of cell septum assembly"/>
    <property type="evidence" value="ECO:0007669"/>
    <property type="project" value="InterPro"/>
</dbReference>
<dbReference type="Pfam" id="PF22642">
    <property type="entry name" value="MinC_N_1"/>
    <property type="match status" value="1"/>
</dbReference>
<proteinExistence type="inferred from homology"/>
<dbReference type="InterPro" id="IPR055219">
    <property type="entry name" value="MinC_N_1"/>
</dbReference>
<comment type="subunit">
    <text evidence="5 6">Interacts with MinD and FtsZ.</text>
</comment>
<reference evidence="10" key="1">
    <citation type="submission" date="2018-08" db="EMBL/GenBank/DDBJ databases">
        <authorList>
            <person name="Chevrot R."/>
        </authorList>
    </citation>
    <scope>NUCLEOTIDE SEQUENCE [LARGE SCALE GENOMIC DNA]</scope>
</reference>
<evidence type="ECO:0000256" key="2">
    <source>
        <dbReference type="ARBA" id="ARBA00022618"/>
    </source>
</evidence>
<dbReference type="HAMAP" id="MF_00267">
    <property type="entry name" value="MinC"/>
    <property type="match status" value="1"/>
</dbReference>
<dbReference type="Gene3D" id="2.160.20.70">
    <property type="match status" value="1"/>
</dbReference>
<dbReference type="Proteomes" id="UP000304148">
    <property type="component" value="Chromosome"/>
</dbReference>
<dbReference type="RefSeq" id="WP_138184659.1">
    <property type="nucleotide sequence ID" value="NZ_LS992241.1"/>
</dbReference>
<evidence type="ECO:0000256" key="4">
    <source>
        <dbReference type="ARBA" id="ARBA00023306"/>
    </source>
</evidence>
<feature type="domain" description="Septum site-determining protein MinC N-terminal" evidence="8">
    <location>
        <begin position="7"/>
        <end position="83"/>
    </location>
</feature>
<gene>
    <name evidence="6 9" type="primary">minC</name>
    <name evidence="9" type="ORF">PBLR_10653</name>
</gene>
<organism evidence="9 10">
    <name type="scientific">Paenibacillus alvei</name>
    <name type="common">Bacillus alvei</name>
    <dbReference type="NCBI Taxonomy" id="44250"/>
    <lineage>
        <taxon>Bacteria</taxon>
        <taxon>Bacillati</taxon>
        <taxon>Bacillota</taxon>
        <taxon>Bacilli</taxon>
        <taxon>Bacillales</taxon>
        <taxon>Paenibacillaceae</taxon>
        <taxon>Paenibacillus</taxon>
    </lineage>
</organism>
<dbReference type="InterPro" id="IPR036145">
    <property type="entry name" value="MinC_C_sf"/>
</dbReference>
<evidence type="ECO:0000256" key="6">
    <source>
        <dbReference type="HAMAP-Rule" id="MF_00267"/>
    </source>
</evidence>
<feature type="domain" description="Septum formation inhibitor MinC C-terminal" evidence="7">
    <location>
        <begin position="103"/>
        <end position="198"/>
    </location>
</feature>